<evidence type="ECO:0000256" key="9">
    <source>
        <dbReference type="ARBA" id="ARBA00023159"/>
    </source>
</evidence>
<organism evidence="16 17">
    <name type="scientific">Haemaphysalis longicornis</name>
    <name type="common">Bush tick</name>
    <dbReference type="NCBI Taxonomy" id="44386"/>
    <lineage>
        <taxon>Eukaryota</taxon>
        <taxon>Metazoa</taxon>
        <taxon>Ecdysozoa</taxon>
        <taxon>Arthropoda</taxon>
        <taxon>Chelicerata</taxon>
        <taxon>Arachnida</taxon>
        <taxon>Acari</taxon>
        <taxon>Parasitiformes</taxon>
        <taxon>Ixodida</taxon>
        <taxon>Ixodoidea</taxon>
        <taxon>Ixodidae</taxon>
        <taxon>Haemaphysalinae</taxon>
        <taxon>Haemaphysalis</taxon>
    </lineage>
</organism>
<proteinExistence type="predicted"/>
<dbReference type="GO" id="GO:0005634">
    <property type="term" value="C:nucleus"/>
    <property type="evidence" value="ECO:0007669"/>
    <property type="project" value="UniProtKB-SubCell"/>
</dbReference>
<evidence type="ECO:0000256" key="6">
    <source>
        <dbReference type="ARBA" id="ARBA00022833"/>
    </source>
</evidence>
<evidence type="ECO:0000259" key="15">
    <source>
        <dbReference type="PROSITE" id="PS50134"/>
    </source>
</evidence>
<dbReference type="PANTHER" id="PTHR13808">
    <property type="entry name" value="CBP/P300-RELATED"/>
    <property type="match status" value="1"/>
</dbReference>
<sequence length="367" mass="40121">MVCATAGPSRCRPLDRFVHACKSCKSHVGTCYHSTVCEDFDVCAAYYDRKDYPHKMEKQGFKMDDGPSVFDHRQSKAQHLKRLYIQRGIRRVAHAGKCQDVNCWLSSCQRVKLLMQPSKSCKCKTNGGCPICRQLIALCCYHAKPYQERSALCVVPRHQAQVAGAAAAAAPAAGTVLAAPKCQLGQHAESRYTRFAAGHQLCLCNRTFRPATCQNAKLARPQLALRTRPNGSPPGRKLALLLRGDPGAPRPDKMDAARNQRCESAQYHPYFALPKSAHLLQLGGGLLLEDTPSIADPMLPYGDSRGQFQPEHPPGPSDAPGAAEQVSELVSLSSVGGRYSLYLGRPSPLYASTVLKCVWAFVCVRNS</sequence>
<dbReference type="InterPro" id="IPR000433">
    <property type="entry name" value="Znf_ZZ"/>
</dbReference>
<dbReference type="InterPro" id="IPR043145">
    <property type="entry name" value="Znf_ZZ_sf"/>
</dbReference>
<dbReference type="GO" id="GO:0045944">
    <property type="term" value="P:positive regulation of transcription by RNA polymerase II"/>
    <property type="evidence" value="ECO:0007669"/>
    <property type="project" value="TreeGrafter"/>
</dbReference>
<dbReference type="GO" id="GO:0000123">
    <property type="term" value="C:histone acetyltransferase complex"/>
    <property type="evidence" value="ECO:0007669"/>
    <property type="project" value="TreeGrafter"/>
</dbReference>
<comment type="caution">
    <text evidence="16">The sequence shown here is derived from an EMBL/GenBank/DDBJ whole genome shotgun (WGS) entry which is preliminary data.</text>
</comment>
<dbReference type="PROSITE" id="PS50134">
    <property type="entry name" value="ZF_TAZ"/>
    <property type="match status" value="1"/>
</dbReference>
<protein>
    <recommendedName>
        <fullName evidence="2">histone acetyltransferase</fullName>
        <ecNumber evidence="2">2.3.1.48</ecNumber>
    </recommendedName>
</protein>
<keyword evidence="6 13" id="KW-0862">Zinc</keyword>
<dbReference type="GO" id="GO:0005667">
    <property type="term" value="C:transcription regulator complex"/>
    <property type="evidence" value="ECO:0007669"/>
    <property type="project" value="TreeGrafter"/>
</dbReference>
<keyword evidence="3" id="KW-0808">Transferase</keyword>
<gene>
    <name evidence="16" type="ORF">HPB48_014161</name>
</gene>
<keyword evidence="7" id="KW-0156">Chromatin regulator</keyword>
<dbReference type="GO" id="GO:0003713">
    <property type="term" value="F:transcription coactivator activity"/>
    <property type="evidence" value="ECO:0007669"/>
    <property type="project" value="TreeGrafter"/>
</dbReference>
<evidence type="ECO:0000313" key="16">
    <source>
        <dbReference type="EMBL" id="KAH9363057.1"/>
    </source>
</evidence>
<evidence type="ECO:0000256" key="13">
    <source>
        <dbReference type="PROSITE-ProRule" id="PRU00203"/>
    </source>
</evidence>
<feature type="region of interest" description="Disordered" evidence="14">
    <location>
        <begin position="226"/>
        <end position="255"/>
    </location>
</feature>
<evidence type="ECO:0000256" key="3">
    <source>
        <dbReference type="ARBA" id="ARBA00022679"/>
    </source>
</evidence>
<evidence type="ECO:0000313" key="17">
    <source>
        <dbReference type="Proteomes" id="UP000821853"/>
    </source>
</evidence>
<evidence type="ECO:0000256" key="12">
    <source>
        <dbReference type="ARBA" id="ARBA00048017"/>
    </source>
</evidence>
<dbReference type="InterPro" id="IPR000197">
    <property type="entry name" value="Znf_TAZ"/>
</dbReference>
<dbReference type="Gene3D" id="1.20.1020.10">
    <property type="entry name" value="TAZ domain"/>
    <property type="match status" value="1"/>
</dbReference>
<evidence type="ECO:0000256" key="1">
    <source>
        <dbReference type="ARBA" id="ARBA00004123"/>
    </source>
</evidence>
<dbReference type="PANTHER" id="PTHR13808:SF1">
    <property type="entry name" value="HISTONE ACETYLTRANSFERASE"/>
    <property type="match status" value="1"/>
</dbReference>
<keyword evidence="8" id="KW-0805">Transcription regulation</keyword>
<keyword evidence="9" id="KW-0010">Activator</keyword>
<dbReference type="GO" id="GO:0004402">
    <property type="term" value="F:histone acetyltransferase activity"/>
    <property type="evidence" value="ECO:0007669"/>
    <property type="project" value="InterPro"/>
</dbReference>
<dbReference type="SMART" id="SM00291">
    <property type="entry name" value="ZnF_ZZ"/>
    <property type="match status" value="1"/>
</dbReference>
<dbReference type="EC" id="2.3.1.48" evidence="2"/>
<evidence type="ECO:0000256" key="4">
    <source>
        <dbReference type="ARBA" id="ARBA00022723"/>
    </source>
</evidence>
<feature type="zinc finger region" description="TAZ-type" evidence="13">
    <location>
        <begin position="78"/>
        <end position="157"/>
    </location>
</feature>
<dbReference type="VEuPathDB" id="VectorBase:HLOH_056045"/>
<evidence type="ECO:0000256" key="14">
    <source>
        <dbReference type="SAM" id="MobiDB-lite"/>
    </source>
</evidence>
<comment type="catalytic activity">
    <reaction evidence="12">
        <text>L-lysyl-[protein] + acetyl-CoA = N(6)-acetyl-L-lysyl-[protein] + CoA + H(+)</text>
        <dbReference type="Rhea" id="RHEA:45948"/>
        <dbReference type="Rhea" id="RHEA-COMP:9752"/>
        <dbReference type="Rhea" id="RHEA-COMP:10731"/>
        <dbReference type="ChEBI" id="CHEBI:15378"/>
        <dbReference type="ChEBI" id="CHEBI:29969"/>
        <dbReference type="ChEBI" id="CHEBI:57287"/>
        <dbReference type="ChEBI" id="CHEBI:57288"/>
        <dbReference type="ChEBI" id="CHEBI:61930"/>
        <dbReference type="EC" id="2.3.1.48"/>
    </reaction>
</comment>
<reference evidence="16 17" key="1">
    <citation type="journal article" date="2020" name="Cell">
        <title>Large-Scale Comparative Analyses of Tick Genomes Elucidate Their Genetic Diversity and Vector Capacities.</title>
        <authorList>
            <consortium name="Tick Genome and Microbiome Consortium (TIGMIC)"/>
            <person name="Jia N."/>
            <person name="Wang J."/>
            <person name="Shi W."/>
            <person name="Du L."/>
            <person name="Sun Y."/>
            <person name="Zhan W."/>
            <person name="Jiang J.F."/>
            <person name="Wang Q."/>
            <person name="Zhang B."/>
            <person name="Ji P."/>
            <person name="Bell-Sakyi L."/>
            <person name="Cui X.M."/>
            <person name="Yuan T.T."/>
            <person name="Jiang B.G."/>
            <person name="Yang W.F."/>
            <person name="Lam T.T."/>
            <person name="Chang Q.C."/>
            <person name="Ding S.J."/>
            <person name="Wang X.J."/>
            <person name="Zhu J.G."/>
            <person name="Ruan X.D."/>
            <person name="Zhao L."/>
            <person name="Wei J.T."/>
            <person name="Ye R.Z."/>
            <person name="Que T.C."/>
            <person name="Du C.H."/>
            <person name="Zhou Y.H."/>
            <person name="Cheng J.X."/>
            <person name="Dai P.F."/>
            <person name="Guo W.B."/>
            <person name="Han X.H."/>
            <person name="Huang E.J."/>
            <person name="Li L.F."/>
            <person name="Wei W."/>
            <person name="Gao Y.C."/>
            <person name="Liu J.Z."/>
            <person name="Shao H.Z."/>
            <person name="Wang X."/>
            <person name="Wang C.C."/>
            <person name="Yang T.C."/>
            <person name="Huo Q.B."/>
            <person name="Li W."/>
            <person name="Chen H.Y."/>
            <person name="Chen S.E."/>
            <person name="Zhou L.G."/>
            <person name="Ni X.B."/>
            <person name="Tian J.H."/>
            <person name="Sheng Y."/>
            <person name="Liu T."/>
            <person name="Pan Y.S."/>
            <person name="Xia L.Y."/>
            <person name="Li J."/>
            <person name="Zhao F."/>
            <person name="Cao W.C."/>
        </authorList>
    </citation>
    <scope>NUCLEOTIDE SEQUENCE [LARGE SCALE GENOMIC DNA]</scope>
    <source>
        <strain evidence="16">HaeL-2018</strain>
    </source>
</reference>
<feature type="region of interest" description="Disordered" evidence="14">
    <location>
        <begin position="298"/>
        <end position="323"/>
    </location>
</feature>
<dbReference type="GO" id="GO:0008270">
    <property type="term" value="F:zinc ion binding"/>
    <property type="evidence" value="ECO:0007669"/>
    <property type="project" value="UniProtKB-KW"/>
</dbReference>
<comment type="subcellular location">
    <subcellularLocation>
        <location evidence="1">Nucleus</location>
    </subcellularLocation>
</comment>
<keyword evidence="17" id="KW-1185">Reference proteome</keyword>
<evidence type="ECO:0000256" key="7">
    <source>
        <dbReference type="ARBA" id="ARBA00022853"/>
    </source>
</evidence>
<dbReference type="AlphaFoldDB" id="A0A9J6FKV3"/>
<dbReference type="Gene3D" id="3.30.60.90">
    <property type="match status" value="1"/>
</dbReference>
<keyword evidence="11" id="KW-0539">Nucleus</keyword>
<accession>A0A9J6FKV3</accession>
<dbReference type="GO" id="GO:0031490">
    <property type="term" value="F:chromatin DNA binding"/>
    <property type="evidence" value="ECO:0007669"/>
    <property type="project" value="TreeGrafter"/>
</dbReference>
<dbReference type="OrthoDB" id="6516260at2759"/>
<keyword evidence="10" id="KW-0804">Transcription</keyword>
<keyword evidence="5 13" id="KW-0863">Zinc-finger</keyword>
<dbReference type="SMART" id="SM00551">
    <property type="entry name" value="ZnF_TAZ"/>
    <property type="match status" value="1"/>
</dbReference>
<evidence type="ECO:0000256" key="5">
    <source>
        <dbReference type="ARBA" id="ARBA00022771"/>
    </source>
</evidence>
<dbReference type="InterPro" id="IPR035898">
    <property type="entry name" value="TAZ_dom_sf"/>
</dbReference>
<name>A0A9J6FKV3_HAELO</name>
<evidence type="ECO:0000256" key="8">
    <source>
        <dbReference type="ARBA" id="ARBA00023015"/>
    </source>
</evidence>
<dbReference type="Proteomes" id="UP000821853">
    <property type="component" value="Chromosome 1"/>
</dbReference>
<evidence type="ECO:0000256" key="11">
    <source>
        <dbReference type="ARBA" id="ARBA00023242"/>
    </source>
</evidence>
<evidence type="ECO:0000256" key="10">
    <source>
        <dbReference type="ARBA" id="ARBA00023163"/>
    </source>
</evidence>
<feature type="domain" description="TAZ-type" evidence="15">
    <location>
        <begin position="78"/>
        <end position="157"/>
    </location>
</feature>
<dbReference type="InterPro" id="IPR013178">
    <property type="entry name" value="Histone_AcTrfase_Rtt109/CBP"/>
</dbReference>
<evidence type="ECO:0000256" key="2">
    <source>
        <dbReference type="ARBA" id="ARBA00013184"/>
    </source>
</evidence>
<dbReference type="EMBL" id="JABSTR010000001">
    <property type="protein sequence ID" value="KAH9363057.1"/>
    <property type="molecule type" value="Genomic_DNA"/>
</dbReference>
<dbReference type="SUPFAM" id="SSF57933">
    <property type="entry name" value="TAZ domain"/>
    <property type="match status" value="1"/>
</dbReference>
<keyword evidence="4 13" id="KW-0479">Metal-binding</keyword>